<name>A0A5J4WJJ0_9EUKA</name>
<evidence type="ECO:0000313" key="2">
    <source>
        <dbReference type="EMBL" id="KAA6394682.1"/>
    </source>
</evidence>
<evidence type="ECO:0000313" key="3">
    <source>
        <dbReference type="Proteomes" id="UP000324800"/>
    </source>
</evidence>
<dbReference type="Proteomes" id="UP000324800">
    <property type="component" value="Unassembled WGS sequence"/>
</dbReference>
<dbReference type="EMBL" id="SNRW01001878">
    <property type="protein sequence ID" value="KAA6394682.1"/>
    <property type="molecule type" value="Genomic_DNA"/>
</dbReference>
<comment type="caution">
    <text evidence="2">The sequence shown here is derived from an EMBL/GenBank/DDBJ whole genome shotgun (WGS) entry which is preliminary data.</text>
</comment>
<gene>
    <name evidence="2" type="ORF">EZS28_009793</name>
</gene>
<reference evidence="2 3" key="1">
    <citation type="submission" date="2019-03" db="EMBL/GenBank/DDBJ databases">
        <title>Single cell metagenomics reveals metabolic interactions within the superorganism composed of flagellate Streblomastix strix and complex community of Bacteroidetes bacteria on its surface.</title>
        <authorList>
            <person name="Treitli S.C."/>
            <person name="Kolisko M."/>
            <person name="Husnik F."/>
            <person name="Keeling P."/>
            <person name="Hampl V."/>
        </authorList>
    </citation>
    <scope>NUCLEOTIDE SEQUENCE [LARGE SCALE GENOMIC DNA]</scope>
    <source>
        <strain evidence="2">ST1C</strain>
    </source>
</reference>
<evidence type="ECO:0000256" key="1">
    <source>
        <dbReference type="SAM" id="MobiDB-lite"/>
    </source>
</evidence>
<feature type="region of interest" description="Disordered" evidence="1">
    <location>
        <begin position="138"/>
        <end position="161"/>
    </location>
</feature>
<dbReference type="AlphaFoldDB" id="A0A5J4WJJ0"/>
<protein>
    <submittedName>
        <fullName evidence="2">Uncharacterized protein</fullName>
    </submittedName>
</protein>
<feature type="compositionally biased region" description="Basic and acidic residues" evidence="1">
    <location>
        <begin position="138"/>
        <end position="154"/>
    </location>
</feature>
<sequence>MLFEFGEQWENVPETVRSGFATVQDAINLLDKKTKILALELRNREDENAMLKHKIEELSEENDLKLNHAVSSLTTLISHVQNSVMLQKQTTDSLVDIIHQMEDRIDAEKVSHIEFERVNNEKSDKEWVQNQLKLKSDENKVKQELGEKASKQEFEQQDDGS</sequence>
<accession>A0A5J4WJJ0</accession>
<proteinExistence type="predicted"/>
<organism evidence="2 3">
    <name type="scientific">Streblomastix strix</name>
    <dbReference type="NCBI Taxonomy" id="222440"/>
    <lineage>
        <taxon>Eukaryota</taxon>
        <taxon>Metamonada</taxon>
        <taxon>Preaxostyla</taxon>
        <taxon>Oxymonadida</taxon>
        <taxon>Streblomastigidae</taxon>
        <taxon>Streblomastix</taxon>
    </lineage>
</organism>